<dbReference type="EMBL" id="JAIWYP010000001">
    <property type="protein sequence ID" value="KAH3897488.1"/>
    <property type="molecule type" value="Genomic_DNA"/>
</dbReference>
<gene>
    <name evidence="1" type="ORF">DPMN_021676</name>
</gene>
<proteinExistence type="predicted"/>
<organism evidence="1 2">
    <name type="scientific">Dreissena polymorpha</name>
    <name type="common">Zebra mussel</name>
    <name type="synonym">Mytilus polymorpha</name>
    <dbReference type="NCBI Taxonomy" id="45954"/>
    <lineage>
        <taxon>Eukaryota</taxon>
        <taxon>Metazoa</taxon>
        <taxon>Spiralia</taxon>
        <taxon>Lophotrochozoa</taxon>
        <taxon>Mollusca</taxon>
        <taxon>Bivalvia</taxon>
        <taxon>Autobranchia</taxon>
        <taxon>Heteroconchia</taxon>
        <taxon>Euheterodonta</taxon>
        <taxon>Imparidentia</taxon>
        <taxon>Neoheterodontei</taxon>
        <taxon>Myida</taxon>
        <taxon>Dreissenoidea</taxon>
        <taxon>Dreissenidae</taxon>
        <taxon>Dreissena</taxon>
    </lineage>
</organism>
<accession>A0A9D4NMK4</accession>
<dbReference type="Proteomes" id="UP000828390">
    <property type="component" value="Unassembled WGS sequence"/>
</dbReference>
<evidence type="ECO:0000313" key="2">
    <source>
        <dbReference type="Proteomes" id="UP000828390"/>
    </source>
</evidence>
<dbReference type="AlphaFoldDB" id="A0A9D4NMK4"/>
<reference evidence="1" key="1">
    <citation type="journal article" date="2019" name="bioRxiv">
        <title>The Genome of the Zebra Mussel, Dreissena polymorpha: A Resource for Invasive Species Research.</title>
        <authorList>
            <person name="McCartney M.A."/>
            <person name="Auch B."/>
            <person name="Kono T."/>
            <person name="Mallez S."/>
            <person name="Zhang Y."/>
            <person name="Obille A."/>
            <person name="Becker A."/>
            <person name="Abrahante J.E."/>
            <person name="Garbe J."/>
            <person name="Badalamenti J.P."/>
            <person name="Herman A."/>
            <person name="Mangelson H."/>
            <person name="Liachko I."/>
            <person name="Sullivan S."/>
            <person name="Sone E.D."/>
            <person name="Koren S."/>
            <person name="Silverstein K.A.T."/>
            <person name="Beckman K.B."/>
            <person name="Gohl D.M."/>
        </authorList>
    </citation>
    <scope>NUCLEOTIDE SEQUENCE</scope>
    <source>
        <strain evidence="1">Duluth1</strain>
        <tissue evidence="1">Whole animal</tissue>
    </source>
</reference>
<name>A0A9D4NMK4_DREPO</name>
<evidence type="ECO:0000313" key="1">
    <source>
        <dbReference type="EMBL" id="KAH3897488.1"/>
    </source>
</evidence>
<sequence length="57" mass="6404">MAKWIWCLPSNWMDKGLIPTVGAVVRSPPKMPSTGSTQEMNLRAFQQALGFLCSRHK</sequence>
<protein>
    <submittedName>
        <fullName evidence="1">Uncharacterized protein</fullName>
    </submittedName>
</protein>
<reference evidence="1" key="2">
    <citation type="submission" date="2020-11" db="EMBL/GenBank/DDBJ databases">
        <authorList>
            <person name="McCartney M.A."/>
            <person name="Auch B."/>
            <person name="Kono T."/>
            <person name="Mallez S."/>
            <person name="Becker A."/>
            <person name="Gohl D.M."/>
            <person name="Silverstein K.A.T."/>
            <person name="Koren S."/>
            <person name="Bechman K.B."/>
            <person name="Herman A."/>
            <person name="Abrahante J.E."/>
            <person name="Garbe J."/>
        </authorList>
    </citation>
    <scope>NUCLEOTIDE SEQUENCE</scope>
    <source>
        <strain evidence="1">Duluth1</strain>
        <tissue evidence="1">Whole animal</tissue>
    </source>
</reference>
<keyword evidence="2" id="KW-1185">Reference proteome</keyword>
<comment type="caution">
    <text evidence="1">The sequence shown here is derived from an EMBL/GenBank/DDBJ whole genome shotgun (WGS) entry which is preliminary data.</text>
</comment>